<gene>
    <name evidence="2" type="ORF">IHE44_0009009</name>
    <name evidence="1" type="ORF">IHE44_004962</name>
</gene>
<evidence type="ECO:0000313" key="3">
    <source>
        <dbReference type="Proteomes" id="UP000618051"/>
    </source>
</evidence>
<accession>A0A835TYP7</accession>
<dbReference type="AlphaFoldDB" id="A0A835TYP7"/>
<keyword evidence="3" id="KW-1185">Reference proteome</keyword>
<dbReference type="EMBL" id="JADDUC020000003">
    <property type="protein sequence ID" value="KAI1240580.1"/>
    <property type="molecule type" value="Genomic_DNA"/>
</dbReference>
<reference evidence="2 3" key="2">
    <citation type="journal article" date="2021" name="J. Hered.">
        <title>Feather Gene Expression Elucidates the Developmental Basis of Plumage Iridescence in African Starlings.</title>
        <authorList>
            <person name="Rubenstein D.R."/>
            <person name="Corvelo A."/>
            <person name="MacManes M.D."/>
            <person name="Maia R."/>
            <person name="Narzisi G."/>
            <person name="Rousaki A."/>
            <person name="Vandenabeele P."/>
            <person name="Shawkey M.D."/>
            <person name="Solomon J."/>
        </authorList>
    </citation>
    <scope>NUCLEOTIDE SEQUENCE [LARGE SCALE GENOMIC DNA]</scope>
    <source>
        <strain evidence="2">SS15</strain>
    </source>
</reference>
<dbReference type="OrthoDB" id="9974232at2759"/>
<organism evidence="1">
    <name type="scientific">Lamprotornis superbus</name>
    <dbReference type="NCBI Taxonomy" id="245042"/>
    <lineage>
        <taxon>Eukaryota</taxon>
        <taxon>Metazoa</taxon>
        <taxon>Chordata</taxon>
        <taxon>Craniata</taxon>
        <taxon>Vertebrata</taxon>
        <taxon>Euteleostomi</taxon>
        <taxon>Archelosauria</taxon>
        <taxon>Archosauria</taxon>
        <taxon>Dinosauria</taxon>
        <taxon>Saurischia</taxon>
        <taxon>Theropoda</taxon>
        <taxon>Coelurosauria</taxon>
        <taxon>Aves</taxon>
        <taxon>Neognathae</taxon>
        <taxon>Neoaves</taxon>
        <taxon>Telluraves</taxon>
        <taxon>Australaves</taxon>
        <taxon>Passeriformes</taxon>
        <taxon>Sturnidae</taxon>
        <taxon>Lamprotornis</taxon>
    </lineage>
</organism>
<protein>
    <submittedName>
        <fullName evidence="1">Uncharacterized protein</fullName>
    </submittedName>
</protein>
<reference evidence="2" key="3">
    <citation type="submission" date="2022-01" db="EMBL/GenBank/DDBJ databases">
        <authorList>
            <person name="Rubenstein D.R."/>
        </authorList>
    </citation>
    <scope>NUCLEOTIDE SEQUENCE</scope>
    <source>
        <strain evidence="2">SS15</strain>
        <tissue evidence="2">Liver</tissue>
    </source>
</reference>
<dbReference type="EMBL" id="JADDUC010000020">
    <property type="protein sequence ID" value="KAG0125586.1"/>
    <property type="molecule type" value="Genomic_DNA"/>
</dbReference>
<dbReference type="InterPro" id="IPR028131">
    <property type="entry name" value="VASH1"/>
</dbReference>
<proteinExistence type="predicted"/>
<evidence type="ECO:0000313" key="2">
    <source>
        <dbReference type="EMBL" id="KAI1240580.1"/>
    </source>
</evidence>
<evidence type="ECO:0000313" key="1">
    <source>
        <dbReference type="EMBL" id="KAG0125586.1"/>
    </source>
</evidence>
<sequence>MLFPDFCSVLGGCPGSILLQLGQESGREKYLEGEGVVCGCPLPALAGNVVCVLPALHWGEESSAALCRLRLMDALPFLPEIWRGLDLLSYALVSDIIILSAPVGSLRIACVLSLQGVLVTGARGTSSCPDPRMKYRYNHTGTQFFEIRKTRPLSGAKAASVAAFVRSVPACCRVANGPSRPTSGRAVLAQQLRGNCLAAGQSCMHREAEVFTVVWNRDLPDRRQSGVNATKRRGEERRAARCFSLTVAVSPEFLEDMGFPQCSLECGERRRARVILKNEEVKCGVQAGVSIPGSHTGGKVVASQAEQKQN</sequence>
<dbReference type="Pfam" id="PF14822">
    <property type="entry name" value="Vasohibin"/>
    <property type="match status" value="1"/>
</dbReference>
<dbReference type="GO" id="GO:0045765">
    <property type="term" value="P:regulation of angiogenesis"/>
    <property type="evidence" value="ECO:0007669"/>
    <property type="project" value="InterPro"/>
</dbReference>
<comment type="caution">
    <text evidence="1">The sequence shown here is derived from an EMBL/GenBank/DDBJ whole genome shotgun (WGS) entry which is preliminary data.</text>
</comment>
<reference evidence="1" key="1">
    <citation type="submission" date="2020-10" db="EMBL/GenBank/DDBJ databases">
        <title>Feather gene expression reveals the developmental basis of iridescence in African starlings.</title>
        <authorList>
            <person name="Rubenstein D.R."/>
        </authorList>
    </citation>
    <scope>NUCLEOTIDE SEQUENCE</scope>
    <source>
        <strain evidence="1">SS15</strain>
        <tissue evidence="1">Liver</tissue>
    </source>
</reference>
<dbReference type="GO" id="GO:0005737">
    <property type="term" value="C:cytoplasm"/>
    <property type="evidence" value="ECO:0007669"/>
    <property type="project" value="InterPro"/>
</dbReference>
<name>A0A835TYP7_9PASS</name>
<dbReference type="Proteomes" id="UP000618051">
    <property type="component" value="Unassembled WGS sequence"/>
</dbReference>